<sequence length="93" mass="10006">MRPFDVVSGSGFKAAAEELTQIGAVCGEVNAQNILPHPTTVSRKVADVAAALKESITPENNLALHESRCAITHMWTNGFKKYTTVIAHNIDSN</sequence>
<keyword evidence="2" id="KW-1185">Reference proteome</keyword>
<gene>
    <name evidence="1" type="ORF">HPB47_022251</name>
</gene>
<evidence type="ECO:0000313" key="1">
    <source>
        <dbReference type="EMBL" id="KAG0430922.1"/>
    </source>
</evidence>
<accession>A0AC60QAK8</accession>
<dbReference type="Proteomes" id="UP000805193">
    <property type="component" value="Unassembled WGS sequence"/>
</dbReference>
<reference evidence="1 2" key="1">
    <citation type="journal article" date="2020" name="Cell">
        <title>Large-Scale Comparative Analyses of Tick Genomes Elucidate Their Genetic Diversity and Vector Capacities.</title>
        <authorList>
            <consortium name="Tick Genome and Microbiome Consortium (TIGMIC)"/>
            <person name="Jia N."/>
            <person name="Wang J."/>
            <person name="Shi W."/>
            <person name="Du L."/>
            <person name="Sun Y."/>
            <person name="Zhan W."/>
            <person name="Jiang J.F."/>
            <person name="Wang Q."/>
            <person name="Zhang B."/>
            <person name="Ji P."/>
            <person name="Bell-Sakyi L."/>
            <person name="Cui X.M."/>
            <person name="Yuan T.T."/>
            <person name="Jiang B.G."/>
            <person name="Yang W.F."/>
            <person name="Lam T.T."/>
            <person name="Chang Q.C."/>
            <person name="Ding S.J."/>
            <person name="Wang X.J."/>
            <person name="Zhu J.G."/>
            <person name="Ruan X.D."/>
            <person name="Zhao L."/>
            <person name="Wei J.T."/>
            <person name="Ye R.Z."/>
            <person name="Que T.C."/>
            <person name="Du C.H."/>
            <person name="Zhou Y.H."/>
            <person name="Cheng J.X."/>
            <person name="Dai P.F."/>
            <person name="Guo W.B."/>
            <person name="Han X.H."/>
            <person name="Huang E.J."/>
            <person name="Li L.F."/>
            <person name="Wei W."/>
            <person name="Gao Y.C."/>
            <person name="Liu J.Z."/>
            <person name="Shao H.Z."/>
            <person name="Wang X."/>
            <person name="Wang C.C."/>
            <person name="Yang T.C."/>
            <person name="Huo Q.B."/>
            <person name="Li W."/>
            <person name="Chen H.Y."/>
            <person name="Chen S.E."/>
            <person name="Zhou L.G."/>
            <person name="Ni X.B."/>
            <person name="Tian J.H."/>
            <person name="Sheng Y."/>
            <person name="Liu T."/>
            <person name="Pan Y.S."/>
            <person name="Xia L.Y."/>
            <person name="Li J."/>
            <person name="Zhao F."/>
            <person name="Cao W.C."/>
        </authorList>
    </citation>
    <scope>NUCLEOTIDE SEQUENCE [LARGE SCALE GENOMIC DNA]</scope>
    <source>
        <strain evidence="1">Iper-2018</strain>
    </source>
</reference>
<organism evidence="1 2">
    <name type="scientific">Ixodes persulcatus</name>
    <name type="common">Taiga tick</name>
    <dbReference type="NCBI Taxonomy" id="34615"/>
    <lineage>
        <taxon>Eukaryota</taxon>
        <taxon>Metazoa</taxon>
        <taxon>Ecdysozoa</taxon>
        <taxon>Arthropoda</taxon>
        <taxon>Chelicerata</taxon>
        <taxon>Arachnida</taxon>
        <taxon>Acari</taxon>
        <taxon>Parasitiformes</taxon>
        <taxon>Ixodida</taxon>
        <taxon>Ixodoidea</taxon>
        <taxon>Ixodidae</taxon>
        <taxon>Ixodinae</taxon>
        <taxon>Ixodes</taxon>
    </lineage>
</organism>
<protein>
    <submittedName>
        <fullName evidence="1">Uncharacterized protein</fullName>
    </submittedName>
</protein>
<evidence type="ECO:0000313" key="2">
    <source>
        <dbReference type="Proteomes" id="UP000805193"/>
    </source>
</evidence>
<name>A0AC60QAK8_IXOPE</name>
<proteinExistence type="predicted"/>
<dbReference type="EMBL" id="JABSTQ010009276">
    <property type="protein sequence ID" value="KAG0430922.1"/>
    <property type="molecule type" value="Genomic_DNA"/>
</dbReference>
<comment type="caution">
    <text evidence="1">The sequence shown here is derived from an EMBL/GenBank/DDBJ whole genome shotgun (WGS) entry which is preliminary data.</text>
</comment>